<gene>
    <name evidence="3" type="ORF">M9Y10_045941</name>
</gene>
<feature type="region of interest" description="Disordered" evidence="2">
    <location>
        <begin position="1"/>
        <end position="25"/>
    </location>
</feature>
<keyword evidence="4" id="KW-1185">Reference proteome</keyword>
<evidence type="ECO:0000256" key="1">
    <source>
        <dbReference type="SAM" id="Coils"/>
    </source>
</evidence>
<dbReference type="Proteomes" id="UP001470230">
    <property type="component" value="Unassembled WGS sequence"/>
</dbReference>
<feature type="compositionally biased region" description="Basic and acidic residues" evidence="2">
    <location>
        <begin position="437"/>
        <end position="448"/>
    </location>
</feature>
<protein>
    <submittedName>
        <fullName evidence="3">Uncharacterized protein</fullName>
    </submittedName>
</protein>
<keyword evidence="1" id="KW-0175">Coiled coil</keyword>
<organism evidence="3 4">
    <name type="scientific">Tritrichomonas musculus</name>
    <dbReference type="NCBI Taxonomy" id="1915356"/>
    <lineage>
        <taxon>Eukaryota</taxon>
        <taxon>Metamonada</taxon>
        <taxon>Parabasalia</taxon>
        <taxon>Tritrichomonadida</taxon>
        <taxon>Tritrichomonadidae</taxon>
        <taxon>Tritrichomonas</taxon>
    </lineage>
</organism>
<proteinExistence type="predicted"/>
<comment type="caution">
    <text evidence="3">The sequence shown here is derived from an EMBL/GenBank/DDBJ whole genome shotgun (WGS) entry which is preliminary data.</text>
</comment>
<feature type="region of interest" description="Disordered" evidence="2">
    <location>
        <begin position="420"/>
        <end position="448"/>
    </location>
</feature>
<feature type="coiled-coil region" evidence="1">
    <location>
        <begin position="124"/>
        <end position="219"/>
    </location>
</feature>
<feature type="coiled-coil region" evidence="1">
    <location>
        <begin position="259"/>
        <end position="286"/>
    </location>
</feature>
<accession>A0ABR2JWP5</accession>
<dbReference type="EMBL" id="JAPFFF010000009">
    <property type="protein sequence ID" value="KAK8883290.1"/>
    <property type="molecule type" value="Genomic_DNA"/>
</dbReference>
<evidence type="ECO:0000313" key="3">
    <source>
        <dbReference type="EMBL" id="KAK8883290.1"/>
    </source>
</evidence>
<evidence type="ECO:0000313" key="4">
    <source>
        <dbReference type="Proteomes" id="UP001470230"/>
    </source>
</evidence>
<name>A0ABR2JWP5_9EUKA</name>
<reference evidence="3 4" key="1">
    <citation type="submission" date="2024-04" db="EMBL/GenBank/DDBJ databases">
        <title>Tritrichomonas musculus Genome.</title>
        <authorList>
            <person name="Alves-Ferreira E."/>
            <person name="Grigg M."/>
            <person name="Lorenzi H."/>
            <person name="Galac M."/>
        </authorList>
    </citation>
    <scope>NUCLEOTIDE SEQUENCE [LARGE SCALE GENOMIC DNA]</scope>
    <source>
        <strain evidence="3 4">EAF2021</strain>
    </source>
</reference>
<sequence length="448" mass="53221">MQNKVLISRDHRSKYCNPNSPRHVGHYVSPIPDANSSIYDSDLQKHEKDLSLREEEYLIDLKKFYDGVEKHKKFRFELDEFRKQLKERVFTIEETEKQLKYMQQILDDRARDAELIRTIEIPDYSNEAQALLELEEEVKNLESLLPKDPDDGTVTSVDKMHSDAQEMEINNSKLARELEQRKQKIEEQKKLLILENQNIEELEIEYENINRSILEEKSKFDALPKVNLKDILAQEKLKDDLRMRKQKVLLNSKDFQVKTSKAYSQIEVLQTEIQNLDKEFNELIKTRTMINDLLFQLRQANEVNKHLELLIQTSDEKINQIKHSYENQRNEIYRMEMKKEALRKSSIEKAEKRKRLNEKENEIKDRREILIGIENQLNTSKQDLSIFKSRVSEIESEVEKYEKQAKLQIEKVNELQEQLQNKQDEIVDTPSTSSLQELKELIDKAESS</sequence>
<evidence type="ECO:0000256" key="2">
    <source>
        <dbReference type="SAM" id="MobiDB-lite"/>
    </source>
</evidence>